<feature type="chain" id="PRO_5016804198" evidence="1">
    <location>
        <begin position="20"/>
        <end position="36"/>
    </location>
</feature>
<dbReference type="Proteomes" id="UP000254968">
    <property type="component" value="Unassembled WGS sequence"/>
</dbReference>
<evidence type="ECO:0000313" key="3">
    <source>
        <dbReference type="Proteomes" id="UP000254968"/>
    </source>
</evidence>
<name>A0A378I0D5_9GAMM</name>
<reference evidence="2 3" key="1">
    <citation type="submission" date="2018-06" db="EMBL/GenBank/DDBJ databases">
        <authorList>
            <consortium name="Pathogen Informatics"/>
            <person name="Doyle S."/>
        </authorList>
    </citation>
    <scope>NUCLEOTIDE SEQUENCE [LARGE SCALE GENOMIC DNA]</scope>
    <source>
        <strain evidence="2 3">NCTC13315</strain>
    </source>
</reference>
<dbReference type="PROSITE" id="PS51257">
    <property type="entry name" value="PROKAR_LIPOPROTEIN"/>
    <property type="match status" value="1"/>
</dbReference>
<dbReference type="AlphaFoldDB" id="A0A378I0D5"/>
<dbReference type="EMBL" id="UGNV01000001">
    <property type="protein sequence ID" value="STX28170.1"/>
    <property type="molecule type" value="Genomic_DNA"/>
</dbReference>
<proteinExistence type="predicted"/>
<feature type="signal peptide" evidence="1">
    <location>
        <begin position="1"/>
        <end position="19"/>
    </location>
</feature>
<keyword evidence="3" id="KW-1185">Reference proteome</keyword>
<organism evidence="2 3">
    <name type="scientific">Legionella beliardensis</name>
    <dbReference type="NCBI Taxonomy" id="91822"/>
    <lineage>
        <taxon>Bacteria</taxon>
        <taxon>Pseudomonadati</taxon>
        <taxon>Pseudomonadota</taxon>
        <taxon>Gammaproteobacteria</taxon>
        <taxon>Legionellales</taxon>
        <taxon>Legionellaceae</taxon>
        <taxon>Legionella</taxon>
    </lineage>
</organism>
<evidence type="ECO:0000313" key="2">
    <source>
        <dbReference type="EMBL" id="STX28170.1"/>
    </source>
</evidence>
<evidence type="ECO:0000256" key="1">
    <source>
        <dbReference type="SAM" id="SignalP"/>
    </source>
</evidence>
<keyword evidence="1" id="KW-0732">Signal</keyword>
<accession>A0A378I0D5</accession>
<protein>
    <submittedName>
        <fullName evidence="2">Uncharacterized protein</fullName>
    </submittedName>
</protein>
<sequence length="36" mass="3890">MKKLLIAFLVVSSALTMTACGFGTTPDYYSAPTVYK</sequence>
<gene>
    <name evidence="2" type="ORF">NCTC13315_00694</name>
</gene>